<keyword evidence="2" id="KW-1185">Reference proteome</keyword>
<name>A0ACC6KU55_9SPHI</name>
<organism evidence="1 2">
    <name type="scientific">Pedobacter africanus</name>
    <dbReference type="NCBI Taxonomy" id="151894"/>
    <lineage>
        <taxon>Bacteria</taxon>
        <taxon>Pseudomonadati</taxon>
        <taxon>Bacteroidota</taxon>
        <taxon>Sphingobacteriia</taxon>
        <taxon>Sphingobacteriales</taxon>
        <taxon>Sphingobacteriaceae</taxon>
        <taxon>Pedobacter</taxon>
    </lineage>
</organism>
<protein>
    <submittedName>
        <fullName evidence="1">Ferric-dicitrate binding protein FerR (Iron transport regulator)</fullName>
    </submittedName>
</protein>
<gene>
    <name evidence="1" type="ORF">J2X78_001293</name>
</gene>
<proteinExistence type="predicted"/>
<sequence>MENKDAKSIFARLEAGEATEEEQKLVKEWLLFGELPASGVSREELLSDIALMDKQVRLPVSVKGRVRLWPRISGIAAAVALITFGIWFYSSRFKDTAGTELAMAAKNIAPGKQGATLTLANGKKIRLTDQAYGQLAEEAGVQINKTAGGQVVYEIKGRQSESNKINTLSTAKGETYMITLPDKSKVWLNAASSLTYSASLNERGLRRVRLEGEAYFEVAKDKKHPFIVETTKQTVKVLGTHFNISSYFDDRSTKTTLIEGSVQINKGTVLRPGEQANILVDKKIAVYKVDVEKAIAWKTGRFMFENEKIESIMRQLARWYNVEVVYQDDVQDIPFTAFISKYDDISTILDKITYTQNIHFKIEGRRVIVMK</sequence>
<dbReference type="EMBL" id="JAVDTF010000001">
    <property type="protein sequence ID" value="MDR6782741.1"/>
    <property type="molecule type" value="Genomic_DNA"/>
</dbReference>
<evidence type="ECO:0000313" key="2">
    <source>
        <dbReference type="Proteomes" id="UP001246858"/>
    </source>
</evidence>
<dbReference type="Proteomes" id="UP001246858">
    <property type="component" value="Unassembled WGS sequence"/>
</dbReference>
<comment type="caution">
    <text evidence="1">The sequence shown here is derived from an EMBL/GenBank/DDBJ whole genome shotgun (WGS) entry which is preliminary data.</text>
</comment>
<reference evidence="1" key="1">
    <citation type="submission" date="2023-07" db="EMBL/GenBank/DDBJ databases">
        <title>Sorghum-associated microbial communities from plants grown in Nebraska, USA.</title>
        <authorList>
            <person name="Schachtman D."/>
        </authorList>
    </citation>
    <scope>NUCLEOTIDE SEQUENCE</scope>
    <source>
        <strain evidence="1">2697</strain>
    </source>
</reference>
<evidence type="ECO:0000313" key="1">
    <source>
        <dbReference type="EMBL" id="MDR6782741.1"/>
    </source>
</evidence>
<accession>A0ACC6KU55</accession>